<dbReference type="SMART" id="SM00710">
    <property type="entry name" value="PbH1"/>
    <property type="match status" value="34"/>
</dbReference>
<keyword evidence="6" id="KW-1185">Reference proteome</keyword>
<evidence type="ECO:0000313" key="5">
    <source>
        <dbReference type="EMBL" id="MBC5840847.1"/>
    </source>
</evidence>
<dbReference type="Gene3D" id="2.60.120.200">
    <property type="match status" value="1"/>
</dbReference>
<feature type="domain" description="LamG-like jellyroll fold" evidence="4">
    <location>
        <begin position="496"/>
        <end position="633"/>
    </location>
</feature>
<keyword evidence="2" id="KW-1015">Disulfide bond</keyword>
<dbReference type="SUPFAM" id="SSF49899">
    <property type="entry name" value="Concanavalin A-like lectins/glucanases"/>
    <property type="match status" value="2"/>
</dbReference>
<organism evidence="5 6">
    <name type="scientific">Flavobacterium kayseriense</name>
    <dbReference type="NCBI Taxonomy" id="2764714"/>
    <lineage>
        <taxon>Bacteria</taxon>
        <taxon>Pseudomonadati</taxon>
        <taxon>Bacteroidota</taxon>
        <taxon>Flavobacteriia</taxon>
        <taxon>Flavobacteriales</taxon>
        <taxon>Flavobacteriaceae</taxon>
        <taxon>Flavobacterium</taxon>
    </lineage>
</organism>
<dbReference type="InterPro" id="IPR006626">
    <property type="entry name" value="PbH1"/>
</dbReference>
<protein>
    <recommendedName>
        <fullName evidence="4">LamG-like jellyroll fold domain-containing protein</fullName>
    </recommendedName>
</protein>
<feature type="chain" id="PRO_5045441369" description="LamG-like jellyroll fold domain-containing protein" evidence="3">
    <location>
        <begin position="21"/>
        <end position="6198"/>
    </location>
</feature>
<feature type="signal peptide" evidence="3">
    <location>
        <begin position="1"/>
        <end position="20"/>
    </location>
</feature>
<dbReference type="RefSeq" id="WP_187009399.1">
    <property type="nucleotide sequence ID" value="NZ_JACRUI010000001.1"/>
</dbReference>
<keyword evidence="1 3" id="KW-0732">Signal</keyword>
<comment type="caution">
    <text evidence="5">The sequence shown here is derived from an EMBL/GenBank/DDBJ whole genome shotgun (WGS) entry which is preliminary data.</text>
</comment>
<dbReference type="Proteomes" id="UP000629963">
    <property type="component" value="Unassembled WGS sequence"/>
</dbReference>
<evidence type="ECO:0000256" key="3">
    <source>
        <dbReference type="SAM" id="SignalP"/>
    </source>
</evidence>
<dbReference type="InterPro" id="IPR044023">
    <property type="entry name" value="Ig_7"/>
</dbReference>
<name>A0ABR7J6N0_9FLAO</name>
<evidence type="ECO:0000259" key="4">
    <source>
        <dbReference type="SMART" id="SM00560"/>
    </source>
</evidence>
<dbReference type="InterPro" id="IPR001791">
    <property type="entry name" value="Laminin_G"/>
</dbReference>
<sequence length="6198" mass="640360">MKIKLFYVLTLFFFSFCMLAQIAPSQNIVCQNEAVTYSYSTSYDTYKWTVTGGTPSSSTSPTINVTWGYGNRGTITFEGFIGGVSQGVVSKRIYIDQKAAFTSTANPTIVAGQTTNIGLTFANKSLKLNGTSDYVGISNSNLINLGTTDYRTVMLWFKANDVTTRQVLYNEGGATNGLSMYIEGGKVYCLPWESNAVWNAPSANIVAGQWYHVAFVFDQNATDGSHFKGYLNGTLIGAFNEGTKASNGINAHSGAVAIGSNSNIRFQNNTTSSNNYFNGKVDGFKLWNRSLLQSEIVIEKDHVLNAPVVDADLDVYINFDNSVLDLASTASAEDGALYGSPTYDDDVPLNPTIVWSPGGANTASIAVNPTTNTSYTYTLTEKLSNVCSQIGSIDVFVTIPNDKDGDGVGDIFDLDADNDGILNAIENNCIPTAGYDGYWSLDNMTADLSGNNYNAQSGSSVSFSTDSKKGTHSASFNGTSNYLQYSNGTFLNQAITNFSYSIWIKPSSLSGIQTIFEEGGTTNGVAVRLNGATLEAAVREGGDATQKNTATFTYPGDGLWHHVALTYSNGNVILYLDGVASTTLATGFGELAAHSDVQHIGYSNGGAFGASSANYFGGLIDDVVHYPSVLSGSEISKIVLGCDNDNDGIPNYLDADSDNDGCSDANEAYGALVDTNGDGTYGGITGSPQVDAFGKVLIASYATPLTTSGGKSAYTQGISLNVSAAPINKTACEGQNVTFSATATTATLTTTPTTTANTTVSYQWQVSTNNGSTYVDLSGQSGTVASGTSVGLTLTGVTAIMTGNRYRVRFTNEANIIGATATATLTVNPIPTITQTTNASSCGIGSVVLSATASAGTINWYAAATGGSSLGTGTSFTTPVLSTTTSYWVDATNTSCTTATRTQVTAIISTGNVEVAASAGTIFGCYSTVKEAFDKINDGTHQGVITIKIRGNTIETATATLNNSGNGSSLYSSVLLYPTAPNLKIEGSVAGQLINLNGADNVIIDGRVNQLGSTSLSFSNTNSSGSVLQFINDATSNTIRYCNVQGSTSSTASGLIVFGSGDAVGNDNNTIEYCDIRDGATTPTNAIYSAGSSVSADNSSNFVSNCTIYNYFNAAASSNGIYLFSNSSAWTISNNKFYQTATRTTTTAGLTHRAINIITASGINYTVNNNVIGYNSASATGLTTYTGQSTLYRGIEMTVGTATVSNVQGNTISNINFSTTIGTASAAGIFSGISVLGGNVNIGTTTGNTVGATTGTDAIQVSSTTSLGLINGIYVSSVGTVGISNNNVGAIITNGGTAIGYTFNGIYTLGVGGNFSIANNTIGSSTTANSITIGDSGTLAAVCTFRGIFNSGSGLISITTNTIQNTTVYGTSFSVYNGIINTAGSSTVDINTNSIISGTNTGTNSSTAITYYPIYNSAVVSTLNINNNIIRNHLRTSTGGYFTAIANVGAILTNININGNQLGNTSGGLVTYSAANTVALFGINNTGGAASCELSIQNNDIRGVNYTGASGSNANTYISNSATTLKQNISNNTFTNLNVNTTGAITFISNSVTMPANGVQNIDNNSIVTGFVRNAAATSGAITLFTSTAITNNTGVVVTNNNNNFSNITQGGTSSINGWVNQDSGTGNVDKTIYNNKFENWSSGSGAVTALNVNVVSETNKTYGNSIQNISGTGSLTGITTAVGSDKIYQNTINNFSSSGGLLTSITGINSTGGITKNIYQNTISNLVGSAFTTGSVRGILISGGTTVNVYENKVFTLSAGANTTGTITGIWVTGGSAVNLDGNKIYDLSSSSTAISSGVVYGIQVSGSTASLITNVTNNVIGDLRVSAASGTDLIRGLGFISTGTTSTTNVYYNTVYLNAAASSGTNSGSSGIYHTTSTTATTATLNLRNNIIINNSVPKGSGTTVAFRRSSGSANALNNYATTSKNNLFYAGTPSSTYLIYSDGTSTAQTFAQYKAGSFTAGTIAPRDQVSVSENLNFISTAGSNANYLKVNTSIATQIESGAVNIADYIVDYLGTIRQGNPGYTGASTSAPDMGAYENDYVAIDASPPSITYTALADNSCLSNKTISAIISDATGVNVTTGTRPRIYFKKAIGNSNVLPATNTSSTDGWKYIETTSTASPFDFSINYSLLFGGATTNDVIQYFITAQDIVTPSPYVGINTGTYAAAPTSVALTSAAFPIGGTINSFTILAGLSGTVTVGTGGTYPTLTGTGGLFAELNSKGLSANLTANIISDIVEPGTNALNQLNYGCTDFSTLTISPSGGAARTISGTLTGGALLNFNGADYVVVDGLNSGGNSLTISNASTASTAGTSTIRFINDATNNTVRNCTIEGASTLASTATILFSTAASVGNVNNSIVSNTIKAVGTNLPTNAIYSAGSSVLIDNSEITISNNTIQDYYNAALASNGILIASNSSAWTISGNKFFQTATRTATTGNTHRGINIITASGVGYSILNNTIGYANASSTGTTTYSGAVSNRFFGIEMTVGTLSSSSVQGNKIAGINLSNTVSTAVTAAPGIFTGISVLAGKLDIGTTTGNTIGETTGNGSITVSSSITLSYVAGIYCTSTSTVNIKNNTIGSISTSGAAGIGYTFHGINTAGGGQFTVADNTIGSTSTANSIAIGTLGTTTTGVCTLNGIYNLATGGITISGNTIQNVSSYGTALSVLNGILNAGVSGLVSVTNNSVVTATTTGTGILTGVSNTAAATTVAITANKIRNLTKAVATGAVTGISNSGAVLSQITIENNQLGNITGGLITYSVANSATLLGISNTGGSANCALSIQNNDIRGITYTVAGTNANTYIINSATTLSQTISGNTFTALNVNTTGGIIFISNSVIMPANGIQNVNNNSIATSFTRTAASGAITLFNSIASTNNSNVVVNNNNNNFSNITINGAATIAGWVNTDAGTGLVTKTISGNTFENWTAGTGTIIAMNVNITSTANATTNNTIRNNTSAGSIYGITTGAGNDKIYSNNIYSLVSTGTVATIVNGIAITSGTEKNIYQNTIYGLQANNITTGSVSGIGVTGGSITTIYQNKIYDISSSASGLTTGTVNGILVSGTTADQVTTIHNNRIASITAPAANMTDNVRGISMTNNGVRSTTNVYFNSIYLNATSTGTNFGSSAVFHAANTTASTGALNLRNNIVVNLSTANGTGSTVAFRQGPGTSLVLNNYNSLSNNNLFYAGVPSASNLIYSNGTNAAQDITAYKAGIFTAGTIAPRDQLSVSENPQFISTVGSSVDFLKISNNDITFIESGAVNISGITTDFEGQIRAGNTGYAVQTNGAGSAPDIGADEFNGKLPNVIVSNANALSNGSYSKVSGAFAAINSYDQTGKDVVVTLIGSTTEDTTATLNQGAWTSLKMYPTKTGLYVSGAIAAAPLISLNGADNVTLDGRVNQTGSTKSLSIVNTSTSNSAGTATIRLSNSAESNTLKYLNINGSSNSATNGLLEFATSTTGNGNDNTIVEYNAISNSAGNRPINAIYSLGTAGKENSSNSIRYNTIFDFVNNNSSSNGINLGANSSDWSISNNSFYETNTMVPTTGSYVYTAILIDDVNGNNFTVSSNYIGGKAAVNGGGAWTVNANTNHSFRGIYLNVGAVTASSIQSNSIQNFNYTSSSATPWRGIEVNAGTVNIGTTTGNVIGSATGTGSITLTTNTNADSYGIYIGSANTVSISKNNIGSISIYGSSTTAAHSFTGIYKKSGVAGTINITQNIIGSNGTSNSIATASTASTATVGQNLIGIYLQSTGTHTLTTNTIVNLSNAYTGTQVSRTVGVYTTAGTATLVKNSIHDLFSTALGATTGTVSGVEMTGTAAVNTVTETIIYNLSNTNVAFTGYIAGISFSGSTGANLVNRNFIRNLSVSSSSANASIYGIRIGQGTATLANNIVTLGGNTATTIYGIYSSGASGSSSSLYFNTVYINGSLGSGIVNKSYAFYEAAGGTVRDFRNNIFSNFRATSGGTNAHYAVFLNYSGASNLTLDYNIYWASGTGGVIGNYNGSNVVSLPIVSGQDANSNNSNPGFSNAGGLTAGDYKVNTSTLGVVGTNITLDYAQTARGIPPNIGAWEFNTNSWLGTVSTDFNTAGNWSAGSVPLDEASIVFAASPIRDCVLDQDRIVGSIVNGQSTYKFKVNGKALTLRGDLYLTNGGQLDATTAGSTVIFESDELQTISSGAFVSNTIPNLTINNEVGVTSNSDLTITGILNLLSANPSDVKGTFDTGTKIITMGVDAVTVGDGDLTGIVQRNSFVANKDYSFNDKNMVVYFENTGTLPTSISVKLSIGANPSWKTSGVKRVYALIQTGAVGTSPTAATIKAGYLDSEINNNDESKLVYFSYRNPPGILFEHGRASINTTENWVKLSNINMAFFPSTFGTLELGLSANEIETLTWNGSVSTSWTTVNNWTPNGAPSDFVNIIIPDAAITTFDPIVPIETTIRAIKLQSNSILNAVANAQMTLTDGANVWVNEGGVFNPNTSTVLFKSDTADIAGATSFYNVTVDTDANLLMKTGSTMRIAGAMNNIGVWRPAWDGNVTTVEYNGANQNIVIPYAATNRYSSLILSGSGTKTLPSTNLSILGNFTLAGTVSVTTPNSMVIVGDLSVGANTTFDAGANTHTVGGNFTHNGVLNTTGSTFVMNGLTAAQSISGTAVTTAFNNLLVLNTFGVTVSKDLTVNGTLDLQSDNPTATLGSLDMGINTLSLSAAATNTGIGDVTGIVKRAHTFVTNQSYTFGNSKTLIIFGAIGTKPTQVSVKTKIGAAPTWKTTAVKRVYDLAQTGASNNYATVQLNYLDSELNGADESQLVFFGAIGLPTPTIVEWGYNSKDESNNSIDLKNVNIGARPSAFGQTEIALSSTENPNITWNGSQSTDWNNPFNWTPASYPSKFTRMTIPNATTTTYDPILPTVAEAHQLIIQNAGIVNASSGSEFYLFNDSGDVVWQNAGGTFNASTSSVFFTDVNLKISGDTNFYNVIVGSGASLTPQANSNMGIAGALTNNGILDATAFLNTINYNGATQNVVYPNGTIPGYYNLSLSGTDVKTMPGQNMDVLGDLAIWGLASVTANNVIDLAGNLSIGSGSLFNTGLFDHEIGGNFVNNGSFTTQTGTTILLNGTALQTISGASLTSFKNLSINNNAGVNSSIDLTVEGNLNLVTANPTAVRGALNMTGTTTLNMGALAVTIGMGDVSGIVRREHVFNNGQDYDFGNPFTTINFLNVTGSTKPTWVSSKIVLGTAPSWRSTAIKRYYSFAQSGGNDRIIVKLHYLDSELQGTETDETKLVYWDGYDPNLGVNNFVKSFPRNQNGNDAGNNWLQLTGPAIDFLATSTSLDVKQWGLSYSNVTVHTWTGNGSASYDGDWSLPGNWNGGVPNIDDAVLIPNPSSLPSDNNGDLAPYRNVLPLIAPAFVKTVEIAAGATLVATDYDITVAGNANAWINNGGFTAGAATVSFSGATATITGTTNFNNLTINLGGSLTPQTGAITRIAGVMTNNGPLNATAFPNTIEYNGANQTILNLVAGTGGYHNLIFSNSGTKTMMPTSGGVALKINGDFTISGTAFGTAVNPLATKGNFIINPTAGFTTGAFTHQIGGNFSSNGSFTASNGSTLEMNGTASQSIGGAATPLLLNNLSISNTGGTVSTARDLTVSGDFTNSGILNMGSSILSVTNTISNTGTLLTGVPAAQSLTPFPSGKNWGGTVVYNVDAAQNAVAGNFTNLTINNGVGVKVTNAAQIGVSGTLLINSSKKLSIDASNSLTVSGAITNNGGTAGLILESNSAGNASLIHNSDNVPATVKRYISGVKEAWHFIASPVSNQTISGTNWTPSGTYGNGTGYDLYLWNEPTPCWTYLLNTTVAPTWPSLHPTTSFVKGRGYLYSTQAVNPTKEFAGLLNNGTVTYPLTNSSPDLTVKGFNLIGNPYPSSIDWKSATGWTRSDLVTTAGGYDMYIWNPAANNYGVFNSAGTTGTNSVTQYIAPTQGFFVRANTAGSITMANAVRVNSGANNWMKVKAEKENRLKVKIEANDGSGFDEVLLQFGFNTNEAGALKLFSRNIDAPSAYLTDSNIDLSVRYLTDVVENPAVPLSFKAGKDGNYAVSIDSKAANFDVLLLEDKKTNTVSDLNLNSTYEFKGSTKDATDRFVIHFSPIANESSTLPALIYYDGYNINVDLSTIEGQTDIKIYDISGKLLVNKKAEGKMIHPFDMRIKNQVYIVVVGSNKKIISSKVLVY</sequence>
<dbReference type="EMBL" id="JACRUJ010000001">
    <property type="protein sequence ID" value="MBC5840847.1"/>
    <property type="molecule type" value="Genomic_DNA"/>
</dbReference>
<evidence type="ECO:0000256" key="2">
    <source>
        <dbReference type="ARBA" id="ARBA00023157"/>
    </source>
</evidence>
<evidence type="ECO:0000256" key="1">
    <source>
        <dbReference type="ARBA" id="ARBA00022729"/>
    </source>
</evidence>
<evidence type="ECO:0000313" key="6">
    <source>
        <dbReference type="Proteomes" id="UP000629963"/>
    </source>
</evidence>
<dbReference type="CDD" id="cd00110">
    <property type="entry name" value="LamG"/>
    <property type="match status" value="1"/>
</dbReference>
<proteinExistence type="predicted"/>
<dbReference type="Pfam" id="PF19081">
    <property type="entry name" value="Ig_7"/>
    <property type="match status" value="1"/>
</dbReference>
<reference evidence="5 6" key="1">
    <citation type="submission" date="2020-08" db="EMBL/GenBank/DDBJ databases">
        <title>Description of novel Flavobacterium F-380 isolate.</title>
        <authorList>
            <person name="Saticioglu I.B."/>
            <person name="Duman M."/>
            <person name="Altun S."/>
        </authorList>
    </citation>
    <scope>NUCLEOTIDE SEQUENCE [LARGE SCALE GENOMIC DNA]</scope>
    <source>
        <strain evidence="5 6">F-380</strain>
    </source>
</reference>
<dbReference type="InterPro" id="IPR006558">
    <property type="entry name" value="LamG-like"/>
</dbReference>
<gene>
    <name evidence="5" type="ORF">H8R23_05470</name>
</gene>
<dbReference type="InterPro" id="IPR013320">
    <property type="entry name" value="ConA-like_dom_sf"/>
</dbReference>
<dbReference type="SMART" id="SM00560">
    <property type="entry name" value="LamGL"/>
    <property type="match status" value="1"/>
</dbReference>
<accession>A0ABR7J6N0</accession>